<accession>A0ABR0GCA1</accession>
<sequence length="83" mass="8633">MGRGLRKSANQSAVALSGSTEDAELLQDSRMELDFPASGTEAAVDGQPFAILSVSITRLRHCGAQPQSGTNTFVSTPIRSAAP</sequence>
<organism evidence="2 3">
    <name type="scientific">Podospora pseudocomata</name>
    <dbReference type="NCBI Taxonomy" id="2093779"/>
    <lineage>
        <taxon>Eukaryota</taxon>
        <taxon>Fungi</taxon>
        <taxon>Dikarya</taxon>
        <taxon>Ascomycota</taxon>
        <taxon>Pezizomycotina</taxon>
        <taxon>Sordariomycetes</taxon>
        <taxon>Sordariomycetidae</taxon>
        <taxon>Sordariales</taxon>
        <taxon>Podosporaceae</taxon>
        <taxon>Podospora</taxon>
    </lineage>
</organism>
<reference evidence="2 3" key="1">
    <citation type="journal article" date="2023" name="bioRxiv">
        <title>High-quality genome assemblies of four members of thePodospora anserinaspecies complex.</title>
        <authorList>
            <person name="Ament-Velasquez S.L."/>
            <person name="Vogan A.A."/>
            <person name="Wallerman O."/>
            <person name="Hartmann F."/>
            <person name="Gautier V."/>
            <person name="Silar P."/>
            <person name="Giraud T."/>
            <person name="Johannesson H."/>
        </authorList>
    </citation>
    <scope>NUCLEOTIDE SEQUENCE [LARGE SCALE GENOMIC DNA]</scope>
    <source>
        <strain evidence="2 3">CBS 415.72m</strain>
    </source>
</reference>
<name>A0ABR0GCA1_9PEZI</name>
<evidence type="ECO:0000313" key="2">
    <source>
        <dbReference type="EMBL" id="KAK4653259.1"/>
    </source>
</evidence>
<feature type="compositionally biased region" description="Polar residues" evidence="1">
    <location>
        <begin position="8"/>
        <end position="20"/>
    </location>
</feature>
<comment type="caution">
    <text evidence="2">The sequence shown here is derived from an EMBL/GenBank/DDBJ whole genome shotgun (WGS) entry which is preliminary data.</text>
</comment>
<protein>
    <submittedName>
        <fullName evidence="2">Uncharacterized protein</fullName>
    </submittedName>
</protein>
<dbReference type="RefSeq" id="XP_062742234.1">
    <property type="nucleotide sequence ID" value="XM_062891580.1"/>
</dbReference>
<evidence type="ECO:0000313" key="3">
    <source>
        <dbReference type="Proteomes" id="UP001323405"/>
    </source>
</evidence>
<dbReference type="GeneID" id="87911487"/>
<gene>
    <name evidence="2" type="ORF">QC762_511840</name>
</gene>
<feature type="region of interest" description="Disordered" evidence="1">
    <location>
        <begin position="1"/>
        <end position="21"/>
    </location>
</feature>
<dbReference type="Proteomes" id="UP001323405">
    <property type="component" value="Unassembled WGS sequence"/>
</dbReference>
<proteinExistence type="predicted"/>
<keyword evidence="3" id="KW-1185">Reference proteome</keyword>
<dbReference type="EMBL" id="JAFFHA010000007">
    <property type="protein sequence ID" value="KAK4653259.1"/>
    <property type="molecule type" value="Genomic_DNA"/>
</dbReference>
<evidence type="ECO:0000256" key="1">
    <source>
        <dbReference type="SAM" id="MobiDB-lite"/>
    </source>
</evidence>